<dbReference type="PANTHER" id="PTHR11661:SF1">
    <property type="entry name" value="LARGE RIBOSOMAL SUBUNIT PROTEIN UL11M"/>
    <property type="match status" value="1"/>
</dbReference>
<evidence type="ECO:0000256" key="4">
    <source>
        <dbReference type="ARBA" id="ARBA00022884"/>
    </source>
</evidence>
<comment type="subunit">
    <text evidence="7">Part of the ribosomal stalk of the 50S ribosomal subunit. Interacts with L10 and the large rRNA to form the base of the stalk. L10 forms an elongated spine to which 2 L12 dimers bind in a sequential fashion forming a pentameric L10(L12)2(L12)2 complex.</text>
</comment>
<dbReference type="SUPFAM" id="SSF46906">
    <property type="entry name" value="Ribosomal protein L11, C-terminal domain"/>
    <property type="match status" value="1"/>
</dbReference>
<dbReference type="Gene3D" id="3.30.1550.10">
    <property type="entry name" value="Ribosomal protein L11/L12, N-terminal domain"/>
    <property type="match status" value="1"/>
</dbReference>
<keyword evidence="4 8" id="KW-0694">RNA-binding</keyword>
<dbReference type="NCBIfam" id="TIGR01632">
    <property type="entry name" value="L11_bact"/>
    <property type="match status" value="1"/>
</dbReference>
<evidence type="ECO:0000256" key="5">
    <source>
        <dbReference type="ARBA" id="ARBA00022980"/>
    </source>
</evidence>
<dbReference type="InterPro" id="IPR020783">
    <property type="entry name" value="Ribosomal_uL11_C"/>
</dbReference>
<dbReference type="InterPro" id="IPR036769">
    <property type="entry name" value="Ribosomal_uL11_C_sf"/>
</dbReference>
<comment type="function">
    <text evidence="8 10">Forms part of the ribosomal stalk which helps the ribosome interact with GTP-bound translation factors.</text>
</comment>
<comment type="PTM">
    <text evidence="8 10">One or more lysine residues are methylated.</text>
</comment>
<dbReference type="GO" id="GO:0003735">
    <property type="term" value="F:structural constituent of ribosome"/>
    <property type="evidence" value="ECO:0007669"/>
    <property type="project" value="InterPro"/>
</dbReference>
<dbReference type="STRING" id="862908.BMS_3315"/>
<dbReference type="InterPro" id="IPR036796">
    <property type="entry name" value="Ribosomal_uL11_N_sf"/>
</dbReference>
<keyword evidence="3 8" id="KW-0699">rRNA-binding</keyword>
<dbReference type="Gene3D" id="1.10.10.250">
    <property type="entry name" value="Ribosomal protein L11, C-terminal domain"/>
    <property type="match status" value="1"/>
</dbReference>
<organism evidence="13 14">
    <name type="scientific">Halobacteriovorax marinus (strain ATCC BAA-682 / DSM 15412 / SJ)</name>
    <name type="common">Bacteriovorax marinus</name>
    <dbReference type="NCBI Taxonomy" id="862908"/>
    <lineage>
        <taxon>Bacteria</taxon>
        <taxon>Pseudomonadati</taxon>
        <taxon>Bdellovibrionota</taxon>
        <taxon>Bacteriovoracia</taxon>
        <taxon>Bacteriovoracales</taxon>
        <taxon>Halobacteriovoraceae</taxon>
        <taxon>Halobacteriovorax</taxon>
    </lineage>
</organism>
<dbReference type="SUPFAM" id="SSF54747">
    <property type="entry name" value="Ribosomal L11/L12e N-terminal domain"/>
    <property type="match status" value="1"/>
</dbReference>
<keyword evidence="6 8" id="KW-0687">Ribonucleoprotein</keyword>
<name>E1X0N4_HALMS</name>
<evidence type="ECO:0000259" key="12">
    <source>
        <dbReference type="Pfam" id="PF03946"/>
    </source>
</evidence>
<reference evidence="14" key="1">
    <citation type="journal article" date="2013" name="ISME J.">
        <title>A small predatory core genome in the divergent marine Bacteriovorax marinus SJ and the terrestrial Bdellovibrio bacteriovorus.</title>
        <authorList>
            <person name="Crossman L.C."/>
            <person name="Chen H."/>
            <person name="Cerdeno-Tarraga A.M."/>
            <person name="Brooks K."/>
            <person name="Quail M.A."/>
            <person name="Pineiro S.A."/>
            <person name="Hobley L."/>
            <person name="Sockett R.E."/>
            <person name="Bentley S.D."/>
            <person name="Parkhill J."/>
            <person name="Williams H.N."/>
            <person name="Stine O.C."/>
        </authorList>
    </citation>
    <scope>NUCLEOTIDE SEQUENCE [LARGE SCALE GENOMIC DNA]</scope>
    <source>
        <strain evidence="14">ATCC BAA-682 / DSM 15412 / SJ</strain>
    </source>
</reference>
<evidence type="ECO:0000256" key="8">
    <source>
        <dbReference type="HAMAP-Rule" id="MF_00736"/>
    </source>
</evidence>
<dbReference type="PANTHER" id="PTHR11661">
    <property type="entry name" value="60S RIBOSOMAL PROTEIN L12"/>
    <property type="match status" value="1"/>
</dbReference>
<dbReference type="RefSeq" id="WP_014245830.1">
    <property type="nucleotide sequence ID" value="NC_016620.1"/>
</dbReference>
<dbReference type="GO" id="GO:0070180">
    <property type="term" value="F:large ribosomal subunit rRNA binding"/>
    <property type="evidence" value="ECO:0007669"/>
    <property type="project" value="UniProtKB-UniRule"/>
</dbReference>
<evidence type="ECO:0000256" key="10">
    <source>
        <dbReference type="RuleBase" id="RU003979"/>
    </source>
</evidence>
<dbReference type="EMBL" id="FQ312005">
    <property type="protein sequence ID" value="CBW28060.1"/>
    <property type="molecule type" value="Genomic_DNA"/>
</dbReference>
<accession>E1X0N4</accession>
<proteinExistence type="inferred from homology"/>
<dbReference type="HOGENOM" id="CLU_074237_2_0_7"/>
<dbReference type="Pfam" id="PF00298">
    <property type="entry name" value="Ribosomal_L11"/>
    <property type="match status" value="1"/>
</dbReference>
<feature type="domain" description="Large ribosomal subunit protein uL11 N-terminal" evidence="12">
    <location>
        <begin position="9"/>
        <end position="66"/>
    </location>
</feature>
<evidence type="ECO:0000256" key="1">
    <source>
        <dbReference type="ARBA" id="ARBA00010537"/>
    </source>
</evidence>
<dbReference type="Pfam" id="PF03946">
    <property type="entry name" value="Ribosomal_L11_N"/>
    <property type="match status" value="1"/>
</dbReference>
<evidence type="ECO:0000313" key="13">
    <source>
        <dbReference type="EMBL" id="CBW28060.1"/>
    </source>
</evidence>
<comment type="subunit">
    <text evidence="8">Part of the ribosomal stalk of the 50S ribosomal subunit. Interacts with L10 and the large rRNA to form the base of the stalk. L10 forms an elongated spine to which L12 dimers bind in a sequential fashion forming a multimeric L10(L12)X complex.</text>
</comment>
<dbReference type="GO" id="GO:0006412">
    <property type="term" value="P:translation"/>
    <property type="evidence" value="ECO:0007669"/>
    <property type="project" value="UniProtKB-UniRule"/>
</dbReference>
<dbReference type="SMART" id="SM00649">
    <property type="entry name" value="RL11"/>
    <property type="match status" value="1"/>
</dbReference>
<evidence type="ECO:0000256" key="7">
    <source>
        <dbReference type="ARBA" id="ARBA00062905"/>
    </source>
</evidence>
<keyword evidence="14" id="KW-1185">Reference proteome</keyword>
<dbReference type="InterPro" id="IPR000911">
    <property type="entry name" value="Ribosomal_uL11"/>
</dbReference>
<evidence type="ECO:0000256" key="3">
    <source>
        <dbReference type="ARBA" id="ARBA00022730"/>
    </source>
</evidence>
<gene>
    <name evidence="8 13" type="primary">rplK</name>
    <name evidence="13" type="ordered locus">BMS_3315</name>
</gene>
<protein>
    <recommendedName>
        <fullName evidence="8">Large ribosomal subunit protein uL11</fullName>
    </recommendedName>
</protein>
<dbReference type="KEGG" id="bmx:BMS_3315"/>
<dbReference type="InterPro" id="IPR006519">
    <property type="entry name" value="Ribosomal_uL11_bac-typ"/>
</dbReference>
<dbReference type="OrthoDB" id="5293720at2"/>
<dbReference type="CDD" id="cd00349">
    <property type="entry name" value="Ribosomal_L11"/>
    <property type="match status" value="1"/>
</dbReference>
<dbReference type="PATRIC" id="fig|862908.3.peg.3169"/>
<dbReference type="HAMAP" id="MF_00736">
    <property type="entry name" value="Ribosomal_uL11"/>
    <property type="match status" value="1"/>
</dbReference>
<evidence type="ECO:0000313" key="14">
    <source>
        <dbReference type="Proteomes" id="UP000008963"/>
    </source>
</evidence>
<dbReference type="AlphaFoldDB" id="E1X0N4"/>
<evidence type="ECO:0000256" key="2">
    <source>
        <dbReference type="ARBA" id="ARBA00022481"/>
    </source>
</evidence>
<dbReference type="eggNOG" id="COG0080">
    <property type="taxonomic scope" value="Bacteria"/>
</dbReference>
<dbReference type="GO" id="GO:0022625">
    <property type="term" value="C:cytosolic large ribosomal subunit"/>
    <property type="evidence" value="ECO:0007669"/>
    <property type="project" value="TreeGrafter"/>
</dbReference>
<comment type="similarity">
    <text evidence="1 8 9">Belongs to the universal ribosomal protein uL11 family.</text>
</comment>
<keyword evidence="2 8" id="KW-0488">Methylation</keyword>
<evidence type="ECO:0000259" key="11">
    <source>
        <dbReference type="Pfam" id="PF00298"/>
    </source>
</evidence>
<evidence type="ECO:0000256" key="6">
    <source>
        <dbReference type="ARBA" id="ARBA00023274"/>
    </source>
</evidence>
<sequence>MAKKITGFIKLQIEAGKANPSPPIGPALGQKGVNIMEFCKAFNAKTQKEAGTVLPTIITVYSDRSFSFVTKTPPASYLLKTKLKLKRGSQKPGTEVAGSVPKKVVEEIVEAKRPDLTAASQEAAERTIEGSIRAMGLKLDY</sequence>
<dbReference type="FunFam" id="3.30.1550.10:FF:000001">
    <property type="entry name" value="50S ribosomal protein L11"/>
    <property type="match status" value="1"/>
</dbReference>
<evidence type="ECO:0000256" key="9">
    <source>
        <dbReference type="RuleBase" id="RU003978"/>
    </source>
</evidence>
<dbReference type="InterPro" id="IPR020784">
    <property type="entry name" value="Ribosomal_uL11_N"/>
</dbReference>
<feature type="domain" description="Large ribosomal subunit protein uL11 C-terminal" evidence="11">
    <location>
        <begin position="71"/>
        <end position="138"/>
    </location>
</feature>
<keyword evidence="5 8" id="KW-0689">Ribosomal protein</keyword>
<dbReference type="Proteomes" id="UP000008963">
    <property type="component" value="Chromosome"/>
</dbReference>